<dbReference type="InterPro" id="IPR004776">
    <property type="entry name" value="Mem_transp_PIN-like"/>
</dbReference>
<keyword evidence="6 8" id="KW-1133">Transmembrane helix</keyword>
<evidence type="ECO:0000256" key="2">
    <source>
        <dbReference type="ARBA" id="ARBA00010145"/>
    </source>
</evidence>
<evidence type="ECO:0000256" key="5">
    <source>
        <dbReference type="ARBA" id="ARBA00022692"/>
    </source>
</evidence>
<feature type="transmembrane region" description="Helical" evidence="8">
    <location>
        <begin position="154"/>
        <end position="176"/>
    </location>
</feature>
<evidence type="ECO:0000256" key="6">
    <source>
        <dbReference type="ARBA" id="ARBA00022989"/>
    </source>
</evidence>
<feature type="transmembrane region" description="Helical" evidence="8">
    <location>
        <begin position="121"/>
        <end position="142"/>
    </location>
</feature>
<evidence type="ECO:0000256" key="7">
    <source>
        <dbReference type="ARBA" id="ARBA00023136"/>
    </source>
</evidence>
<dbReference type="PANTHER" id="PTHR36838">
    <property type="entry name" value="AUXIN EFFLUX CARRIER FAMILY PROTEIN"/>
    <property type="match status" value="1"/>
</dbReference>
<dbReference type="Proteomes" id="UP000652567">
    <property type="component" value="Unassembled WGS sequence"/>
</dbReference>
<proteinExistence type="inferred from homology"/>
<reference evidence="9" key="1">
    <citation type="submission" date="2018-07" db="EMBL/GenBank/DDBJ databases">
        <title>Genome assembly of strain Ka43.</title>
        <authorList>
            <person name="Kukolya J."/>
            <person name="Nagy I."/>
            <person name="Horvath B."/>
            <person name="Toth A."/>
        </authorList>
    </citation>
    <scope>NUCLEOTIDE SEQUENCE</scope>
    <source>
        <strain evidence="9">KB43</strain>
    </source>
</reference>
<evidence type="ECO:0000256" key="3">
    <source>
        <dbReference type="ARBA" id="ARBA00022448"/>
    </source>
</evidence>
<keyword evidence="7 8" id="KW-0472">Membrane</keyword>
<keyword evidence="10" id="KW-1185">Reference proteome</keyword>
<dbReference type="RefSeq" id="WP_193910019.1">
    <property type="nucleotide sequence ID" value="NZ_PRDL01000001.1"/>
</dbReference>
<feature type="transmembrane region" description="Helical" evidence="8">
    <location>
        <begin position="244"/>
        <end position="266"/>
    </location>
</feature>
<dbReference type="InterPro" id="IPR038770">
    <property type="entry name" value="Na+/solute_symporter_sf"/>
</dbReference>
<evidence type="ECO:0000256" key="1">
    <source>
        <dbReference type="ARBA" id="ARBA00004651"/>
    </source>
</evidence>
<dbReference type="AlphaFoldDB" id="A0A928YUD1"/>
<keyword evidence="3" id="KW-0813">Transport</keyword>
<protein>
    <submittedName>
        <fullName evidence="9">AEC family transporter</fullName>
    </submittedName>
</protein>
<keyword evidence="4" id="KW-1003">Cell membrane</keyword>
<gene>
    <name evidence="9" type="ORF">C4F51_11885</name>
</gene>
<comment type="caution">
    <text evidence="9">The sequence shown here is derived from an EMBL/GenBank/DDBJ whole genome shotgun (WGS) entry which is preliminary data.</text>
</comment>
<name>A0A928YUD1_9GAMM</name>
<feature type="transmembrane region" description="Helical" evidence="8">
    <location>
        <begin position="217"/>
        <end position="238"/>
    </location>
</feature>
<evidence type="ECO:0000256" key="4">
    <source>
        <dbReference type="ARBA" id="ARBA00022475"/>
    </source>
</evidence>
<evidence type="ECO:0000313" key="10">
    <source>
        <dbReference type="Proteomes" id="UP000652567"/>
    </source>
</evidence>
<dbReference type="EMBL" id="PRDL01000001">
    <property type="protein sequence ID" value="MBE8717884.1"/>
    <property type="molecule type" value="Genomic_DNA"/>
</dbReference>
<feature type="transmembrane region" description="Helical" evidence="8">
    <location>
        <begin position="91"/>
        <end position="109"/>
    </location>
</feature>
<dbReference type="Pfam" id="PF03547">
    <property type="entry name" value="Mem_trans"/>
    <property type="match status" value="1"/>
</dbReference>
<dbReference type="Gene3D" id="1.20.1530.20">
    <property type="match status" value="1"/>
</dbReference>
<dbReference type="GO" id="GO:0005886">
    <property type="term" value="C:plasma membrane"/>
    <property type="evidence" value="ECO:0007669"/>
    <property type="project" value="UniProtKB-SubCell"/>
</dbReference>
<feature type="transmembrane region" description="Helical" evidence="8">
    <location>
        <begin position="278"/>
        <end position="296"/>
    </location>
</feature>
<keyword evidence="5 8" id="KW-0812">Transmembrane</keyword>
<dbReference type="PANTHER" id="PTHR36838:SF1">
    <property type="entry name" value="SLR1864 PROTEIN"/>
    <property type="match status" value="1"/>
</dbReference>
<organism evidence="9 10">
    <name type="scientific">Cellvibrio polysaccharolyticus</name>
    <dbReference type="NCBI Taxonomy" id="2082724"/>
    <lineage>
        <taxon>Bacteria</taxon>
        <taxon>Pseudomonadati</taxon>
        <taxon>Pseudomonadota</taxon>
        <taxon>Gammaproteobacteria</taxon>
        <taxon>Cellvibrionales</taxon>
        <taxon>Cellvibrionaceae</taxon>
        <taxon>Cellvibrio</taxon>
    </lineage>
</organism>
<dbReference type="GO" id="GO:0055085">
    <property type="term" value="P:transmembrane transport"/>
    <property type="evidence" value="ECO:0007669"/>
    <property type="project" value="InterPro"/>
</dbReference>
<feature type="transmembrane region" description="Helical" evidence="8">
    <location>
        <begin position="57"/>
        <end position="79"/>
    </location>
</feature>
<comment type="similarity">
    <text evidence="2">Belongs to the auxin efflux carrier (TC 2.A.69) family.</text>
</comment>
<sequence length="299" mass="32412">MNNLALIILCLIVGLALQRVRRMPEDASVSLNMYVIYVALPALVLAEIPRLQMNAEALLPVFFAWGLMAFSAAITWFIARLAGWSRSITGVLMLTVTLGNTGFVGIPLIEAHLGSQAIPYAILYDQLGTFLALNTIGVMMAVNYSSGNISPAKLAKSIFTFPPFIILMLAFPLSLWTYPEWLETSLDRVAASLVPVVMVAVGLQWRMRLDREYLSPMLIGLVLMLVVTPAVALVVIKAMGLSGLVANVIVLEAAMPAMISAAVLAMSHNLAPRLASALTGYSLLASLLTVWMWRLLLTP</sequence>
<evidence type="ECO:0000313" key="9">
    <source>
        <dbReference type="EMBL" id="MBE8717884.1"/>
    </source>
</evidence>
<comment type="subcellular location">
    <subcellularLocation>
        <location evidence="1">Cell membrane</location>
        <topology evidence="1">Multi-pass membrane protein</topology>
    </subcellularLocation>
</comment>
<evidence type="ECO:0000256" key="8">
    <source>
        <dbReference type="SAM" id="Phobius"/>
    </source>
</evidence>
<accession>A0A928YUD1</accession>